<dbReference type="InParanoid" id="A0A0C3DYP0"/>
<sequence>MAQLALAVQRQGKVVQMLPISEMQREIGVIKWRVKKKLSRNEHHHARQSKMDDVPILKLCIHHHLASSLDMRREDLPCSLTIIMRVGKHHLQVSVL</sequence>
<dbReference type="HOGENOM" id="CLU_2360269_0_0_1"/>
<evidence type="ECO:0000313" key="1">
    <source>
        <dbReference type="EMBL" id="KIN07198.1"/>
    </source>
</evidence>
<reference evidence="2" key="2">
    <citation type="submission" date="2015-01" db="EMBL/GenBank/DDBJ databases">
        <title>Evolutionary Origins and Diversification of the Mycorrhizal Mutualists.</title>
        <authorList>
            <consortium name="DOE Joint Genome Institute"/>
            <consortium name="Mycorrhizal Genomics Consortium"/>
            <person name="Kohler A."/>
            <person name="Kuo A."/>
            <person name="Nagy L.G."/>
            <person name="Floudas D."/>
            <person name="Copeland A."/>
            <person name="Barry K.W."/>
            <person name="Cichocki N."/>
            <person name="Veneault-Fourrey C."/>
            <person name="LaButti K."/>
            <person name="Lindquist E.A."/>
            <person name="Lipzen A."/>
            <person name="Lundell T."/>
            <person name="Morin E."/>
            <person name="Murat C."/>
            <person name="Riley R."/>
            <person name="Ohm R."/>
            <person name="Sun H."/>
            <person name="Tunlid A."/>
            <person name="Henrissat B."/>
            <person name="Grigoriev I.V."/>
            <person name="Hibbett D.S."/>
            <person name="Martin F."/>
        </authorList>
    </citation>
    <scope>NUCLEOTIDE SEQUENCE [LARGE SCALE GENOMIC DNA]</scope>
    <source>
        <strain evidence="2">Zn</strain>
    </source>
</reference>
<dbReference type="EMBL" id="KN832870">
    <property type="protein sequence ID" value="KIN07198.1"/>
    <property type="molecule type" value="Genomic_DNA"/>
</dbReference>
<protein>
    <submittedName>
        <fullName evidence="1">Uncharacterized protein</fullName>
    </submittedName>
</protein>
<evidence type="ECO:0000313" key="2">
    <source>
        <dbReference type="Proteomes" id="UP000054321"/>
    </source>
</evidence>
<reference evidence="1 2" key="1">
    <citation type="submission" date="2014-04" db="EMBL/GenBank/DDBJ databases">
        <authorList>
            <consortium name="DOE Joint Genome Institute"/>
            <person name="Kuo A."/>
            <person name="Martino E."/>
            <person name="Perotto S."/>
            <person name="Kohler A."/>
            <person name="Nagy L.G."/>
            <person name="Floudas D."/>
            <person name="Copeland A."/>
            <person name="Barry K.W."/>
            <person name="Cichocki N."/>
            <person name="Veneault-Fourrey C."/>
            <person name="LaButti K."/>
            <person name="Lindquist E.A."/>
            <person name="Lipzen A."/>
            <person name="Lundell T."/>
            <person name="Morin E."/>
            <person name="Murat C."/>
            <person name="Sun H."/>
            <person name="Tunlid A."/>
            <person name="Henrissat B."/>
            <person name="Grigoriev I.V."/>
            <person name="Hibbett D.S."/>
            <person name="Martin F."/>
            <person name="Nordberg H.P."/>
            <person name="Cantor M.N."/>
            <person name="Hua S.X."/>
        </authorList>
    </citation>
    <scope>NUCLEOTIDE SEQUENCE [LARGE SCALE GENOMIC DNA]</scope>
    <source>
        <strain evidence="1 2">Zn</strain>
    </source>
</reference>
<dbReference type="Proteomes" id="UP000054321">
    <property type="component" value="Unassembled WGS sequence"/>
</dbReference>
<accession>A0A0C3DYP0</accession>
<gene>
    <name evidence="1" type="ORF">OIDMADRAFT_16026</name>
</gene>
<proteinExistence type="predicted"/>
<dbReference type="AlphaFoldDB" id="A0A0C3DYP0"/>
<keyword evidence="2" id="KW-1185">Reference proteome</keyword>
<organism evidence="1 2">
    <name type="scientific">Oidiodendron maius (strain Zn)</name>
    <dbReference type="NCBI Taxonomy" id="913774"/>
    <lineage>
        <taxon>Eukaryota</taxon>
        <taxon>Fungi</taxon>
        <taxon>Dikarya</taxon>
        <taxon>Ascomycota</taxon>
        <taxon>Pezizomycotina</taxon>
        <taxon>Leotiomycetes</taxon>
        <taxon>Leotiomycetes incertae sedis</taxon>
        <taxon>Myxotrichaceae</taxon>
        <taxon>Oidiodendron</taxon>
    </lineage>
</organism>
<name>A0A0C3DYP0_OIDMZ</name>